<dbReference type="EC" id="1.3.3.15" evidence="6"/>
<dbReference type="InterPro" id="IPR002937">
    <property type="entry name" value="Amino_oxidase"/>
</dbReference>
<feature type="domain" description="Amine oxidase" evidence="7">
    <location>
        <begin position="11"/>
        <end position="461"/>
    </location>
</feature>
<evidence type="ECO:0000313" key="8">
    <source>
        <dbReference type="EMBL" id="TYO98970.1"/>
    </source>
</evidence>
<reference evidence="8 9" key="1">
    <citation type="submission" date="2019-07" db="EMBL/GenBank/DDBJ databases">
        <title>Genomic Encyclopedia of Type Strains, Phase IV (KMG-IV): sequencing the most valuable type-strain genomes for metagenomic binning, comparative biology and taxonomic classification.</title>
        <authorList>
            <person name="Goeker M."/>
        </authorList>
    </citation>
    <scope>NUCLEOTIDE SEQUENCE [LARGE SCALE GENOMIC DNA]</scope>
    <source>
        <strain evidence="8 9">SS015</strain>
    </source>
</reference>
<evidence type="ECO:0000256" key="1">
    <source>
        <dbReference type="ARBA" id="ARBA00001974"/>
    </source>
</evidence>
<accession>A0A5D3WMZ9</accession>
<sequence length="471" mass="51963">MTNVIVIGGGISGLAAAHAIEQQAEKAGLKITTTVLEKEQRLGGKIWSIRDQGFLCEWGPNGFLDNKPMTLELCENIGIGERLLRSSDNARKRFIYSEGRLHRLPESGPAFLRSQLISWPGKFRLAGELFVPRRRSDDDESLADFARRRLGREALDKLIAPMVSGIFAGDPEQMSLQSCFPRICELEREFGGLLKAMIKLARKKRQERKEGKQVAGAAGPGGILTSFAGGIQELTDSLGGAVRGDIRLGIEVTAIRKLADGFRVELADGDSLEAEVVLSCAPAWALKTMAEPLGADIDELLEQIPYSPMNVVCFGYQREKIPLDLNGFGYLIPRNEGCHILGTLWDSSIFTHRAPEGMVLLRSMMGGATFTEAIELSENQVVAAVRADLERIMGIKAEPDFIRVFRHRRAIPMYLLEHRRRVAALEERLTELPGLFVSGNAFYGVGLNDCVHAGNQVADRIVQWLKSRSHG</sequence>
<dbReference type="GO" id="GO:0006783">
    <property type="term" value="P:heme biosynthetic process"/>
    <property type="evidence" value="ECO:0007669"/>
    <property type="project" value="UniProtKB-UniRule"/>
</dbReference>
<evidence type="ECO:0000256" key="2">
    <source>
        <dbReference type="ARBA" id="ARBA00022630"/>
    </source>
</evidence>
<name>A0A5D3WMZ9_9BACT</name>
<keyword evidence="4 6" id="KW-0560">Oxidoreductase</keyword>
<dbReference type="SUPFAM" id="SSF54373">
    <property type="entry name" value="FAD-linked reductases, C-terminal domain"/>
    <property type="match status" value="1"/>
</dbReference>
<keyword evidence="2 6" id="KW-0285">Flavoprotein</keyword>
<dbReference type="RefSeq" id="WP_148895435.1">
    <property type="nucleotide sequence ID" value="NZ_VNIB01000004.1"/>
</dbReference>
<keyword evidence="6" id="KW-0963">Cytoplasm</keyword>
<keyword evidence="5 6" id="KW-0350">Heme biosynthesis</keyword>
<evidence type="ECO:0000256" key="4">
    <source>
        <dbReference type="ARBA" id="ARBA00023002"/>
    </source>
</evidence>
<dbReference type="OrthoDB" id="20837at2"/>
<comment type="catalytic activity">
    <reaction evidence="6">
        <text>coproporphyrinogen III + 3 O2 = coproporphyrin III + 3 H2O2</text>
        <dbReference type="Rhea" id="RHEA:43436"/>
        <dbReference type="ChEBI" id="CHEBI:15379"/>
        <dbReference type="ChEBI" id="CHEBI:16240"/>
        <dbReference type="ChEBI" id="CHEBI:57309"/>
        <dbReference type="ChEBI" id="CHEBI:131725"/>
        <dbReference type="EC" id="1.3.3.15"/>
    </reaction>
</comment>
<gene>
    <name evidence="8" type="ORF">EDC39_10494</name>
</gene>
<dbReference type="NCBIfam" id="TIGR00562">
    <property type="entry name" value="proto_IX_ox"/>
    <property type="match status" value="1"/>
</dbReference>
<protein>
    <recommendedName>
        <fullName evidence="6">Coproporphyrinogen III oxidase</fullName>
        <ecNumber evidence="6">1.3.3.15</ecNumber>
    </recommendedName>
</protein>
<dbReference type="Pfam" id="PF01593">
    <property type="entry name" value="Amino_oxidase"/>
    <property type="match status" value="1"/>
</dbReference>
<dbReference type="EMBL" id="VNIB01000004">
    <property type="protein sequence ID" value="TYO98970.1"/>
    <property type="molecule type" value="Genomic_DNA"/>
</dbReference>
<evidence type="ECO:0000256" key="3">
    <source>
        <dbReference type="ARBA" id="ARBA00022827"/>
    </source>
</evidence>
<dbReference type="InterPro" id="IPR050464">
    <property type="entry name" value="Zeta_carotene_desat/Oxidored"/>
</dbReference>
<comment type="caution">
    <text evidence="8">The sequence shown here is derived from an EMBL/GenBank/DDBJ whole genome shotgun (WGS) entry which is preliminary data.</text>
</comment>
<dbReference type="PANTHER" id="PTHR42923:SF3">
    <property type="entry name" value="PROTOPORPHYRINOGEN OXIDASE"/>
    <property type="match status" value="1"/>
</dbReference>
<dbReference type="Gene3D" id="1.10.3110.10">
    <property type="entry name" value="protoporphyrinogen ix oxidase, domain 3"/>
    <property type="match status" value="1"/>
</dbReference>
<dbReference type="PANTHER" id="PTHR42923">
    <property type="entry name" value="PROTOPORPHYRINOGEN OXIDASE"/>
    <property type="match status" value="1"/>
</dbReference>
<comment type="function">
    <text evidence="6">Involved in coproporphyrin-dependent heme b biosynthesis. Catalyzes the oxidation of coproporphyrinogen III to coproporphyrin III.</text>
</comment>
<dbReference type="Gene3D" id="3.50.50.60">
    <property type="entry name" value="FAD/NAD(P)-binding domain"/>
    <property type="match status" value="1"/>
</dbReference>
<comment type="pathway">
    <text evidence="6">Porphyrin-containing compound metabolism; protoheme biosynthesis.</text>
</comment>
<evidence type="ECO:0000259" key="7">
    <source>
        <dbReference type="Pfam" id="PF01593"/>
    </source>
</evidence>
<dbReference type="GO" id="GO:0004729">
    <property type="term" value="F:oxygen-dependent protoporphyrinogen oxidase activity"/>
    <property type="evidence" value="ECO:0007669"/>
    <property type="project" value="UniProtKB-UniRule"/>
</dbReference>
<comment type="similarity">
    <text evidence="6">Belongs to the protoporphyrinogen/coproporphyrinogen oxidase family. Coproporphyrinogen III oxidase subfamily.</text>
</comment>
<evidence type="ECO:0000256" key="6">
    <source>
        <dbReference type="RuleBase" id="RU364052"/>
    </source>
</evidence>
<evidence type="ECO:0000313" key="9">
    <source>
        <dbReference type="Proteomes" id="UP000324159"/>
    </source>
</evidence>
<evidence type="ECO:0000256" key="5">
    <source>
        <dbReference type="ARBA" id="ARBA00023133"/>
    </source>
</evidence>
<organism evidence="8 9">
    <name type="scientific">Geothermobacter ehrlichii</name>
    <dbReference type="NCBI Taxonomy" id="213224"/>
    <lineage>
        <taxon>Bacteria</taxon>
        <taxon>Pseudomonadati</taxon>
        <taxon>Thermodesulfobacteriota</taxon>
        <taxon>Desulfuromonadia</taxon>
        <taxon>Desulfuromonadales</taxon>
        <taxon>Geothermobacteraceae</taxon>
        <taxon>Geothermobacter</taxon>
    </lineage>
</organism>
<dbReference type="Proteomes" id="UP000324159">
    <property type="component" value="Unassembled WGS sequence"/>
</dbReference>
<proteinExistence type="inferred from homology"/>
<keyword evidence="9" id="KW-1185">Reference proteome</keyword>
<keyword evidence="3 6" id="KW-0274">FAD</keyword>
<dbReference type="AlphaFoldDB" id="A0A5D3WMZ9"/>
<dbReference type="InterPro" id="IPR036188">
    <property type="entry name" value="FAD/NAD-bd_sf"/>
</dbReference>
<dbReference type="InterPro" id="IPR004572">
    <property type="entry name" value="Protoporphyrinogen_oxidase"/>
</dbReference>
<dbReference type="Gene3D" id="3.90.660.20">
    <property type="entry name" value="Protoporphyrinogen oxidase, mitochondrial, domain 2"/>
    <property type="match status" value="1"/>
</dbReference>
<comment type="cofactor">
    <cofactor evidence="1 6">
        <name>FAD</name>
        <dbReference type="ChEBI" id="CHEBI:57692"/>
    </cofactor>
</comment>
<dbReference type="GO" id="GO:0005737">
    <property type="term" value="C:cytoplasm"/>
    <property type="evidence" value="ECO:0007669"/>
    <property type="project" value="UniProtKB-SubCell"/>
</dbReference>
<comment type="subcellular location">
    <subcellularLocation>
        <location evidence="6">Cytoplasm</location>
    </subcellularLocation>
</comment>
<dbReference type="SUPFAM" id="SSF51905">
    <property type="entry name" value="FAD/NAD(P)-binding domain"/>
    <property type="match status" value="1"/>
</dbReference>